<dbReference type="NCBIfam" id="TIGR01141">
    <property type="entry name" value="hisC"/>
    <property type="match status" value="1"/>
</dbReference>
<evidence type="ECO:0000256" key="3">
    <source>
        <dbReference type="ARBA" id="ARBA00007970"/>
    </source>
</evidence>
<gene>
    <name evidence="9" type="primary">hisC</name>
    <name evidence="11" type="ORF">FHQ18_08500</name>
</gene>
<evidence type="ECO:0000256" key="2">
    <source>
        <dbReference type="ARBA" id="ARBA00005011"/>
    </source>
</evidence>
<dbReference type="Gene3D" id="3.90.1150.10">
    <property type="entry name" value="Aspartate Aminotransferase, domain 1"/>
    <property type="match status" value="1"/>
</dbReference>
<dbReference type="GO" id="GO:0004400">
    <property type="term" value="F:histidinol-phosphate transaminase activity"/>
    <property type="evidence" value="ECO:0007669"/>
    <property type="project" value="UniProtKB-UniRule"/>
</dbReference>
<keyword evidence="9" id="KW-0368">Histidine biosynthesis</keyword>
<accession>A0A5A8F539</accession>
<comment type="subunit">
    <text evidence="4 9">Homodimer.</text>
</comment>
<evidence type="ECO:0000256" key="4">
    <source>
        <dbReference type="ARBA" id="ARBA00011738"/>
    </source>
</evidence>
<evidence type="ECO:0000313" key="12">
    <source>
        <dbReference type="Proteomes" id="UP000322876"/>
    </source>
</evidence>
<evidence type="ECO:0000256" key="9">
    <source>
        <dbReference type="HAMAP-Rule" id="MF_01023"/>
    </source>
</evidence>
<dbReference type="CDD" id="cd00609">
    <property type="entry name" value="AAT_like"/>
    <property type="match status" value="1"/>
</dbReference>
<dbReference type="InterPro" id="IPR015422">
    <property type="entry name" value="PyrdxlP-dep_Trfase_small"/>
</dbReference>
<dbReference type="InterPro" id="IPR015424">
    <property type="entry name" value="PyrdxlP-dep_Trfase"/>
</dbReference>
<dbReference type="PANTHER" id="PTHR43643:SF3">
    <property type="entry name" value="HISTIDINOL-PHOSPHATE AMINOTRANSFERASE"/>
    <property type="match status" value="1"/>
</dbReference>
<evidence type="ECO:0000259" key="10">
    <source>
        <dbReference type="Pfam" id="PF00155"/>
    </source>
</evidence>
<evidence type="ECO:0000256" key="1">
    <source>
        <dbReference type="ARBA" id="ARBA00001933"/>
    </source>
</evidence>
<feature type="modified residue" description="N6-(pyridoxal phosphate)lysine" evidence="9">
    <location>
        <position position="228"/>
    </location>
</feature>
<keyword evidence="7 9" id="KW-0663">Pyridoxal phosphate</keyword>
<dbReference type="RefSeq" id="WP_149266745.1">
    <property type="nucleotide sequence ID" value="NZ_VFJB01000006.1"/>
</dbReference>
<keyword evidence="6 9" id="KW-0808">Transferase</keyword>
<dbReference type="InterPro" id="IPR015421">
    <property type="entry name" value="PyrdxlP-dep_Trfase_major"/>
</dbReference>
<dbReference type="UniPathway" id="UPA00031">
    <property type="reaction ID" value="UER00012"/>
</dbReference>
<organism evidence="11 12">
    <name type="scientific">Deferribacter autotrophicus</name>
    <dbReference type="NCBI Taxonomy" id="500465"/>
    <lineage>
        <taxon>Bacteria</taxon>
        <taxon>Pseudomonadati</taxon>
        <taxon>Deferribacterota</taxon>
        <taxon>Deferribacteres</taxon>
        <taxon>Deferribacterales</taxon>
        <taxon>Deferribacteraceae</taxon>
        <taxon>Deferribacter</taxon>
    </lineage>
</organism>
<dbReference type="Gene3D" id="3.40.640.10">
    <property type="entry name" value="Type I PLP-dependent aspartate aminotransferase-like (Major domain)"/>
    <property type="match status" value="1"/>
</dbReference>
<evidence type="ECO:0000256" key="8">
    <source>
        <dbReference type="ARBA" id="ARBA00047481"/>
    </source>
</evidence>
<dbReference type="Pfam" id="PF00155">
    <property type="entry name" value="Aminotran_1_2"/>
    <property type="match status" value="1"/>
</dbReference>
<comment type="cofactor">
    <cofactor evidence="1 9">
        <name>pyridoxal 5'-phosphate</name>
        <dbReference type="ChEBI" id="CHEBI:597326"/>
    </cofactor>
</comment>
<feature type="domain" description="Aminotransferase class I/classII large" evidence="10">
    <location>
        <begin position="35"/>
        <end position="359"/>
    </location>
</feature>
<dbReference type="EC" id="2.6.1.9" evidence="9"/>
<comment type="pathway">
    <text evidence="2 9">Amino-acid biosynthesis; L-histidine biosynthesis; L-histidine from 5-phospho-alpha-D-ribose 1-diphosphate: step 7/9.</text>
</comment>
<comment type="caution">
    <text evidence="11">The sequence shown here is derived from an EMBL/GenBank/DDBJ whole genome shotgun (WGS) entry which is preliminary data.</text>
</comment>
<evidence type="ECO:0000256" key="6">
    <source>
        <dbReference type="ARBA" id="ARBA00022679"/>
    </source>
</evidence>
<dbReference type="PANTHER" id="PTHR43643">
    <property type="entry name" value="HISTIDINOL-PHOSPHATE AMINOTRANSFERASE 2"/>
    <property type="match status" value="1"/>
</dbReference>
<sequence>MIDFKKLAGENIALLIPYKPGKPVKELERELGIRKAIKLASNENPMGISPKSKEALISFMDELNRYPLGDCYYLRKKLAGKLGVAENKLLFGTGSNEIIELLIRTFVKSGENVVSFFPSFSVYGIIAQANGSFCKWVETDDDFKVNFEKILNTIDNNTKIVFLANPNNPTGTYFSHDELVNFLDNVRDDVLVVLDEAYYEFVDAHDYPQSVKLLDKYPNLFIMRTFSKAYGLAGFRIGYVIGSPEGIDMLNRVRQPFNVNMAAQIVAEAALEDHEFLRKVIKNNRDGKIYLYNEFKKLGLKYYETQANFILVDVKDGNKVFNDLLYKGVIVRFLGPKLAPYIRVSIGLPEENEIFIEKLKEVLEV</sequence>
<evidence type="ECO:0000256" key="7">
    <source>
        <dbReference type="ARBA" id="ARBA00022898"/>
    </source>
</evidence>
<keyword evidence="9" id="KW-0028">Amino-acid biosynthesis</keyword>
<name>A0A5A8F539_9BACT</name>
<dbReference type="OrthoDB" id="9813612at2"/>
<reference evidence="11 12" key="1">
    <citation type="submission" date="2019-06" db="EMBL/GenBank/DDBJ databases">
        <title>Genomic insights into carbon and energy metabolism of Deferribacter autotrophicus revealed new metabolic traits in the phylum Deferribacteres.</title>
        <authorList>
            <person name="Slobodkin A.I."/>
            <person name="Slobodkina G.B."/>
            <person name="Allioux M."/>
            <person name="Alain K."/>
            <person name="Jebbar M."/>
            <person name="Shadrin V."/>
            <person name="Kublanov I.V."/>
            <person name="Toshchakov S.V."/>
            <person name="Bonch-Osmolovskaya E.A."/>
        </authorList>
    </citation>
    <scope>NUCLEOTIDE SEQUENCE [LARGE SCALE GENOMIC DNA]</scope>
    <source>
        <strain evidence="11 12">SL50</strain>
    </source>
</reference>
<dbReference type="GO" id="GO:0000105">
    <property type="term" value="P:L-histidine biosynthetic process"/>
    <property type="evidence" value="ECO:0007669"/>
    <property type="project" value="UniProtKB-UniRule"/>
</dbReference>
<dbReference type="HAMAP" id="MF_01023">
    <property type="entry name" value="HisC_aminotrans_2"/>
    <property type="match status" value="1"/>
</dbReference>
<dbReference type="InterPro" id="IPR004839">
    <property type="entry name" value="Aminotransferase_I/II_large"/>
</dbReference>
<dbReference type="AlphaFoldDB" id="A0A5A8F539"/>
<comment type="catalytic activity">
    <reaction evidence="8 9">
        <text>L-histidinol phosphate + 2-oxoglutarate = 3-(imidazol-4-yl)-2-oxopropyl phosphate + L-glutamate</text>
        <dbReference type="Rhea" id="RHEA:23744"/>
        <dbReference type="ChEBI" id="CHEBI:16810"/>
        <dbReference type="ChEBI" id="CHEBI:29985"/>
        <dbReference type="ChEBI" id="CHEBI:57766"/>
        <dbReference type="ChEBI" id="CHEBI:57980"/>
        <dbReference type="EC" id="2.6.1.9"/>
    </reaction>
</comment>
<dbReference type="InterPro" id="IPR001917">
    <property type="entry name" value="Aminotrans_II_pyridoxalP_BS"/>
</dbReference>
<dbReference type="GO" id="GO:0030170">
    <property type="term" value="F:pyridoxal phosphate binding"/>
    <property type="evidence" value="ECO:0007669"/>
    <property type="project" value="InterPro"/>
</dbReference>
<dbReference type="PROSITE" id="PS00599">
    <property type="entry name" value="AA_TRANSFER_CLASS_2"/>
    <property type="match status" value="1"/>
</dbReference>
<dbReference type="Proteomes" id="UP000322876">
    <property type="component" value="Unassembled WGS sequence"/>
</dbReference>
<dbReference type="EMBL" id="VFJB01000006">
    <property type="protein sequence ID" value="KAA0257772.1"/>
    <property type="molecule type" value="Genomic_DNA"/>
</dbReference>
<dbReference type="InterPro" id="IPR050106">
    <property type="entry name" value="HistidinolP_aminotransfase"/>
</dbReference>
<protein>
    <recommendedName>
        <fullName evidence="9">Histidinol-phosphate aminotransferase</fullName>
        <ecNumber evidence="9">2.6.1.9</ecNumber>
    </recommendedName>
    <alternativeName>
        <fullName evidence="9">Imidazole acetol-phosphate transaminase</fullName>
    </alternativeName>
</protein>
<keyword evidence="12" id="KW-1185">Reference proteome</keyword>
<evidence type="ECO:0000256" key="5">
    <source>
        <dbReference type="ARBA" id="ARBA00022576"/>
    </source>
</evidence>
<dbReference type="SUPFAM" id="SSF53383">
    <property type="entry name" value="PLP-dependent transferases"/>
    <property type="match status" value="1"/>
</dbReference>
<keyword evidence="5 9" id="KW-0032">Aminotransferase</keyword>
<dbReference type="InterPro" id="IPR005861">
    <property type="entry name" value="HisP_aminotrans"/>
</dbReference>
<evidence type="ECO:0000313" key="11">
    <source>
        <dbReference type="EMBL" id="KAA0257772.1"/>
    </source>
</evidence>
<proteinExistence type="inferred from homology"/>
<comment type="similarity">
    <text evidence="3 9">Belongs to the class-II pyridoxal-phosphate-dependent aminotransferase family. Histidinol-phosphate aminotransferase subfamily.</text>
</comment>